<gene>
    <name evidence="1" type="ORF">Nepgr_018941</name>
</gene>
<accession>A0AAD3XUR7</accession>
<dbReference type="Proteomes" id="UP001279734">
    <property type="component" value="Unassembled WGS sequence"/>
</dbReference>
<protein>
    <submittedName>
        <fullName evidence="1">Uncharacterized protein</fullName>
    </submittedName>
</protein>
<keyword evidence="2" id="KW-1185">Reference proteome</keyword>
<name>A0AAD3XUR7_NEPGR</name>
<sequence>MRQFLTFPLSSLSSEVIAELPAAAVQADQGEAHDEETVGAHDFCAAVEEAAAPFIAVESLRIPPHADVPLPEVEVEVSAAPACEARPPETIAEATVSGDSLISQLPRCGWKDSLQKWRPEDSRVRLPKGRSRSSRG</sequence>
<dbReference type="EMBL" id="BSYO01000017">
    <property type="protein sequence ID" value="GMH17100.1"/>
    <property type="molecule type" value="Genomic_DNA"/>
</dbReference>
<reference evidence="1" key="1">
    <citation type="submission" date="2023-05" db="EMBL/GenBank/DDBJ databases">
        <title>Nepenthes gracilis genome sequencing.</title>
        <authorList>
            <person name="Fukushima K."/>
        </authorList>
    </citation>
    <scope>NUCLEOTIDE SEQUENCE</scope>
    <source>
        <strain evidence="1">SING2019-196</strain>
    </source>
</reference>
<dbReference type="AlphaFoldDB" id="A0AAD3XUR7"/>
<evidence type="ECO:0000313" key="2">
    <source>
        <dbReference type="Proteomes" id="UP001279734"/>
    </source>
</evidence>
<organism evidence="1 2">
    <name type="scientific">Nepenthes gracilis</name>
    <name type="common">Slender pitcher plant</name>
    <dbReference type="NCBI Taxonomy" id="150966"/>
    <lineage>
        <taxon>Eukaryota</taxon>
        <taxon>Viridiplantae</taxon>
        <taxon>Streptophyta</taxon>
        <taxon>Embryophyta</taxon>
        <taxon>Tracheophyta</taxon>
        <taxon>Spermatophyta</taxon>
        <taxon>Magnoliopsida</taxon>
        <taxon>eudicotyledons</taxon>
        <taxon>Gunneridae</taxon>
        <taxon>Pentapetalae</taxon>
        <taxon>Caryophyllales</taxon>
        <taxon>Nepenthaceae</taxon>
        <taxon>Nepenthes</taxon>
    </lineage>
</organism>
<proteinExistence type="predicted"/>
<comment type="caution">
    <text evidence="1">The sequence shown here is derived from an EMBL/GenBank/DDBJ whole genome shotgun (WGS) entry which is preliminary data.</text>
</comment>
<evidence type="ECO:0000313" key="1">
    <source>
        <dbReference type="EMBL" id="GMH17100.1"/>
    </source>
</evidence>